<dbReference type="RefSeq" id="WP_202155006.1">
    <property type="nucleotide sequence ID" value="NZ_JAOCIE010000020.1"/>
</dbReference>
<evidence type="ECO:0000259" key="1">
    <source>
        <dbReference type="Pfam" id="PF19044"/>
    </source>
</evidence>
<proteinExistence type="predicted"/>
<keyword evidence="2" id="KW-0614">Plasmid</keyword>
<dbReference type="InterPro" id="IPR027417">
    <property type="entry name" value="P-loop_NTPase"/>
</dbReference>
<protein>
    <submittedName>
        <fullName evidence="2">TraC family protein</fullName>
    </submittedName>
</protein>
<geneLocation type="plasmid" evidence="2">
    <name>p1</name>
</geneLocation>
<reference evidence="2" key="1">
    <citation type="submission" date="2021-01" db="EMBL/GenBank/DDBJ databases">
        <title>GES Beta-lactamases isolated from hospital effluents in Brazil.</title>
        <authorList>
            <person name="Conte D."/>
            <person name="Mesa D."/>
            <person name="Palmeiro J.K."/>
            <person name="Dalla-Costa L.M."/>
        </authorList>
    </citation>
    <scope>NUCLEOTIDE SEQUENCE [LARGE SCALE GENOMIC DNA]</scope>
    <source>
        <strain evidence="2">Aero21</strain>
        <plasmid evidence="2">p1</plasmid>
    </source>
</reference>
<dbReference type="Pfam" id="PF11130">
    <property type="entry name" value="TraC_F_IV"/>
    <property type="match status" value="1"/>
</dbReference>
<dbReference type="InterPro" id="IPR025955">
    <property type="entry name" value="TraC/Conjuga_ATPase"/>
</dbReference>
<dbReference type="Pfam" id="PF19044">
    <property type="entry name" value="P-loop_TraG"/>
    <property type="match status" value="1"/>
</dbReference>
<dbReference type="Gene3D" id="1.10.8.730">
    <property type="match status" value="1"/>
</dbReference>
<organism evidence="2">
    <name type="scientific">Aeromonas caviae</name>
    <name type="common">Aeromonas punctata</name>
    <dbReference type="NCBI Taxonomy" id="648"/>
    <lineage>
        <taxon>Bacteria</taxon>
        <taxon>Pseudomonadati</taxon>
        <taxon>Pseudomonadota</taxon>
        <taxon>Gammaproteobacteria</taxon>
        <taxon>Aeromonadales</taxon>
        <taxon>Aeromonadaceae</taxon>
        <taxon>Aeromonas</taxon>
    </lineage>
</organism>
<dbReference type="AlphaFoldDB" id="A0A7U0QRT9"/>
<gene>
    <name evidence="2" type="ORF">JC965_26910</name>
</gene>
<sequence>MAMFSSITKRLRSMSEHNKFGDMVPVLDYYVDEQLFLLDPATIGFMIVCQPLNGVSAEMRNLLGSMFTYQYPDDTTMVISTVANRDMVGVNNAWDKLRWGRMEKEDWEFENLLGELAQDYMHSASDDGLRPGKSPLKARDFEVWYSLTFPIANQIPTQAEVDRAVEIKKDMLQSLKSMGASPIVANNEMWLRRMQVMLNPGKQTSWAKGKVHFKPSVPLRHQVLQPGRMITADNDGVVLQGNPANPDENRVVRVLNCFKRPDYASIGDMYGFYSDWEKGFGGLSSDFMVSLNIHFPNRKKSKSAFDAKKVLVTNQESAGVMKYSNRLRYQYEDLKAIEHELEQENQVIVNCWTQVTLFLDNDGSQEEATKAATTFLDGRGFGYAVDRFVAMPLMMEIMPLCHGYDQQIRGMLQRQEVFTSKYLSCAAPIYGPWKGNSNNPVLVGYSREGQIISIDPFKTNASFNIAIAARSGAGKSVLAGNLVKQLLTTGVPGNLHSEDGGQVFAIDSGGSYKALAAQFHSSQYIEFGEGQSFSIDPFCDLTGLTDDDNSGLDSTMDNGRGYVTLAGSLKLTMISNILKLMAAPDGNMDNFQMSVMSQILLKMCVDSPNEASITLFAEMCNKHEDQRVRDIGAQLYDFTIHGKYARLFDRRLSPTIRFSSRFIVAELGQLKAQPNLQTVVLMSVIQQAQDAMFQKDDGRRRAFILDEAWEYITDGAAASNNAFFAEFIEAGWRRFRKTQAMGVCITQQVSDYYSSRTGKAIFANSPWLFTLAQEGPVISRLKTDKLMDAPNFVFNLMESVRTDKGMFSELMIQYEGLYQVMRLYMDDRSMTVHTTDPDEKKIIKSYIDKGCSPRDAIIHATEDIKRMRR</sequence>
<dbReference type="Gene3D" id="3.40.50.300">
    <property type="entry name" value="P-loop containing nucleotide triphosphate hydrolases"/>
    <property type="match status" value="1"/>
</dbReference>
<dbReference type="PANTHER" id="PTHR38467:SF1">
    <property type="entry name" value="CONJUGATIVE TRANSFER: ASSEMBLY"/>
    <property type="match status" value="1"/>
</dbReference>
<feature type="domain" description="TraG P-loop" evidence="1">
    <location>
        <begin position="640"/>
        <end position="861"/>
    </location>
</feature>
<dbReference type="InterPro" id="IPR053155">
    <property type="entry name" value="F-pilin_assembly_TraC"/>
</dbReference>
<dbReference type="SUPFAM" id="SSF52540">
    <property type="entry name" value="P-loop containing nucleoside triphosphate hydrolases"/>
    <property type="match status" value="1"/>
</dbReference>
<dbReference type="InterPro" id="IPR043964">
    <property type="entry name" value="P-loop_TraG"/>
</dbReference>
<name>A0A7U0QRT9_AERCA</name>
<accession>A0A7U0QRT9</accession>
<dbReference type="PANTHER" id="PTHR38467">
    <property type="match status" value="1"/>
</dbReference>
<dbReference type="EMBL" id="CP068231">
    <property type="protein sequence ID" value="QQX12756.1"/>
    <property type="molecule type" value="Genomic_DNA"/>
</dbReference>
<evidence type="ECO:0000313" key="2">
    <source>
        <dbReference type="EMBL" id="QQX12756.1"/>
    </source>
</evidence>